<dbReference type="InterPro" id="IPR045269">
    <property type="entry name" value="Atg1-like"/>
</dbReference>
<feature type="domain" description="Protein kinase" evidence="5">
    <location>
        <begin position="16"/>
        <end position="246"/>
    </location>
</feature>
<dbReference type="OrthoDB" id="5966500at2759"/>
<dbReference type="PANTHER" id="PTHR24348:SF22">
    <property type="entry name" value="NON-SPECIFIC SERINE_THREONINE PROTEIN KINASE"/>
    <property type="match status" value="1"/>
</dbReference>
<accession>F4QD34</accession>
<dbReference type="Gene3D" id="1.10.510.10">
    <property type="entry name" value="Transferase(Phosphotransferase) domain 1"/>
    <property type="match status" value="1"/>
</dbReference>
<dbReference type="InterPro" id="IPR000719">
    <property type="entry name" value="Prot_kinase_dom"/>
</dbReference>
<evidence type="ECO:0000256" key="4">
    <source>
        <dbReference type="ARBA" id="ARBA00022840"/>
    </source>
</evidence>
<dbReference type="KEGG" id="dfa:DFA_11476"/>
<proteinExistence type="predicted"/>
<evidence type="ECO:0000313" key="7">
    <source>
        <dbReference type="Proteomes" id="UP000007797"/>
    </source>
</evidence>
<evidence type="ECO:0000256" key="2">
    <source>
        <dbReference type="ARBA" id="ARBA00022741"/>
    </source>
</evidence>
<dbReference type="CDD" id="cd14014">
    <property type="entry name" value="STKc_PknB_like"/>
    <property type="match status" value="1"/>
</dbReference>
<dbReference type="InterPro" id="IPR011009">
    <property type="entry name" value="Kinase-like_dom_sf"/>
</dbReference>
<keyword evidence="4" id="KW-0067">ATP-binding</keyword>
<dbReference type="Proteomes" id="UP000007797">
    <property type="component" value="Unassembled WGS sequence"/>
</dbReference>
<dbReference type="GO" id="GO:0000045">
    <property type="term" value="P:autophagosome assembly"/>
    <property type="evidence" value="ECO:0007669"/>
    <property type="project" value="TreeGrafter"/>
</dbReference>
<evidence type="ECO:0000313" key="6">
    <source>
        <dbReference type="EMBL" id="EGG13715.1"/>
    </source>
</evidence>
<keyword evidence="2" id="KW-0547">Nucleotide-binding</keyword>
<dbReference type="GO" id="GO:0004674">
    <property type="term" value="F:protein serine/threonine kinase activity"/>
    <property type="evidence" value="ECO:0007669"/>
    <property type="project" value="InterPro"/>
</dbReference>
<dbReference type="InterPro" id="IPR008271">
    <property type="entry name" value="Ser/Thr_kinase_AS"/>
</dbReference>
<sequence>MDRELKYETATDRYEFTKDVCLGAGAQGIVLQGRNKKNHEEIVAVKRIKHRVVFEGHKTCLDNINKFKIPKEEFNLIQKLNHPNIIRYLDYGSSNSANINKEYIVMEYMENKSLSSYMDNNELMFRDESKLERAIEQILFGVKYLHDHNIVHRDIKPGNILVSKDLTLKISGSKLVDIDRSVSTHVGTTLFYSPDRHLKSTKETDLWSVGITILCMCVHATYRLKIESTINTLLPNYDRSKKRDLY</sequence>
<dbReference type="SMART" id="SM00220">
    <property type="entry name" value="S_TKc"/>
    <property type="match status" value="1"/>
</dbReference>
<gene>
    <name evidence="6" type="ORF">DFA_11476</name>
</gene>
<dbReference type="PROSITE" id="PS50011">
    <property type="entry name" value="PROTEIN_KINASE_DOM"/>
    <property type="match status" value="1"/>
</dbReference>
<evidence type="ECO:0000256" key="1">
    <source>
        <dbReference type="ARBA" id="ARBA00022679"/>
    </source>
</evidence>
<dbReference type="GO" id="GO:0010506">
    <property type="term" value="P:regulation of autophagy"/>
    <property type="evidence" value="ECO:0007669"/>
    <property type="project" value="InterPro"/>
</dbReference>
<evidence type="ECO:0000256" key="3">
    <source>
        <dbReference type="ARBA" id="ARBA00022777"/>
    </source>
</evidence>
<dbReference type="GeneID" id="14865454"/>
<evidence type="ECO:0000259" key="5">
    <source>
        <dbReference type="PROSITE" id="PS50011"/>
    </source>
</evidence>
<dbReference type="AlphaFoldDB" id="F4QD34"/>
<dbReference type="SUPFAM" id="SSF56112">
    <property type="entry name" value="Protein kinase-like (PK-like)"/>
    <property type="match status" value="1"/>
</dbReference>
<keyword evidence="1" id="KW-0808">Transferase</keyword>
<dbReference type="PROSITE" id="PS00108">
    <property type="entry name" value="PROTEIN_KINASE_ST"/>
    <property type="match status" value="1"/>
</dbReference>
<dbReference type="RefSeq" id="XP_004350419.1">
    <property type="nucleotide sequence ID" value="XM_004350369.1"/>
</dbReference>
<organism evidence="6 7">
    <name type="scientific">Cavenderia fasciculata</name>
    <name type="common">Slime mold</name>
    <name type="synonym">Dictyostelium fasciculatum</name>
    <dbReference type="NCBI Taxonomy" id="261658"/>
    <lineage>
        <taxon>Eukaryota</taxon>
        <taxon>Amoebozoa</taxon>
        <taxon>Evosea</taxon>
        <taxon>Eumycetozoa</taxon>
        <taxon>Dictyostelia</taxon>
        <taxon>Acytosteliales</taxon>
        <taxon>Cavenderiaceae</taxon>
        <taxon>Cavenderia</taxon>
    </lineage>
</organism>
<dbReference type="GO" id="GO:0000407">
    <property type="term" value="C:phagophore assembly site"/>
    <property type="evidence" value="ECO:0007669"/>
    <property type="project" value="TreeGrafter"/>
</dbReference>
<dbReference type="EMBL" id="GL883029">
    <property type="protein sequence ID" value="EGG13715.1"/>
    <property type="molecule type" value="Genomic_DNA"/>
</dbReference>
<keyword evidence="3" id="KW-0418">Kinase</keyword>
<dbReference type="STRING" id="1054147.F4QD34"/>
<protein>
    <recommendedName>
        <fullName evidence="5">Protein kinase domain-containing protein</fullName>
    </recommendedName>
</protein>
<dbReference type="GO" id="GO:0016020">
    <property type="term" value="C:membrane"/>
    <property type="evidence" value="ECO:0007669"/>
    <property type="project" value="TreeGrafter"/>
</dbReference>
<dbReference type="GO" id="GO:0005776">
    <property type="term" value="C:autophagosome"/>
    <property type="evidence" value="ECO:0007669"/>
    <property type="project" value="TreeGrafter"/>
</dbReference>
<dbReference type="GO" id="GO:0005829">
    <property type="term" value="C:cytosol"/>
    <property type="evidence" value="ECO:0007669"/>
    <property type="project" value="TreeGrafter"/>
</dbReference>
<dbReference type="PANTHER" id="PTHR24348">
    <property type="entry name" value="SERINE/THREONINE-PROTEIN KINASE UNC-51-RELATED"/>
    <property type="match status" value="1"/>
</dbReference>
<keyword evidence="7" id="KW-1185">Reference proteome</keyword>
<dbReference type="GO" id="GO:0005524">
    <property type="term" value="F:ATP binding"/>
    <property type="evidence" value="ECO:0007669"/>
    <property type="project" value="UniProtKB-KW"/>
</dbReference>
<reference evidence="7" key="1">
    <citation type="journal article" date="2011" name="Genome Res.">
        <title>Phylogeny-wide analysis of social amoeba genomes highlights ancient origins for complex intercellular communication.</title>
        <authorList>
            <person name="Heidel A.J."/>
            <person name="Lawal H.M."/>
            <person name="Felder M."/>
            <person name="Schilde C."/>
            <person name="Helps N.R."/>
            <person name="Tunggal B."/>
            <person name="Rivero F."/>
            <person name="John U."/>
            <person name="Schleicher M."/>
            <person name="Eichinger L."/>
            <person name="Platzer M."/>
            <person name="Noegel A.A."/>
            <person name="Schaap P."/>
            <person name="Gloeckner G."/>
        </authorList>
    </citation>
    <scope>NUCLEOTIDE SEQUENCE [LARGE SCALE GENOMIC DNA]</scope>
    <source>
        <strain evidence="7">SH3</strain>
    </source>
</reference>
<dbReference type="Pfam" id="PF00069">
    <property type="entry name" value="Pkinase"/>
    <property type="match status" value="1"/>
</dbReference>
<dbReference type="OMA" id="RINAHHE"/>
<name>F4QD34_CACFS</name>